<sequence>MNYRPYFIPIALLCLLIMLGMASTYWFKQQVPKRNYQPIDTGITSADEDITFVESNVDDTLSTNRLKESSNLAIPVREYQVHGSLTGSSIAGQLAMDSNGELIVDQNVRFVFEYFLSTLGEQSLESIREEVISLATLELSATARTQLMALYDRFIAYEENKPQGIHSSGQFKFEHSDFQSIYDHLMELQESRREFLGEEVAVAFFEQEELRDRYYIGKKVIETNPAFSDYEKQQQLTELQRSLPRDYQEKLNRIEQFKQVEVEVNYAREQGADKDLIYHLRADVYGHKAALRIQDAEAASDNWRTRYDAYSNAKKVLSSDQSLTDRELSRAIENLRKTHFSDREIREVVRIDRIENS</sequence>
<evidence type="ECO:0000256" key="13">
    <source>
        <dbReference type="ARBA" id="ARBA00030948"/>
    </source>
</evidence>
<dbReference type="RefSeq" id="WP_087462932.1">
    <property type="nucleotide sequence ID" value="NZ_CP021425.1"/>
</dbReference>
<evidence type="ECO:0000256" key="14">
    <source>
        <dbReference type="ARBA" id="ARBA00031542"/>
    </source>
</evidence>
<dbReference type="EMBL" id="CP021425">
    <property type="protein sequence ID" value="ARU58118.1"/>
    <property type="molecule type" value="Genomic_DNA"/>
</dbReference>
<keyword evidence="5" id="KW-1003">Cell membrane</keyword>
<keyword evidence="9 16" id="KW-1133">Transmembrane helix</keyword>
<keyword evidence="6" id="KW-0997">Cell inner membrane</keyword>
<evidence type="ECO:0000256" key="4">
    <source>
        <dbReference type="ARBA" id="ARBA00019692"/>
    </source>
</evidence>
<evidence type="ECO:0000256" key="7">
    <source>
        <dbReference type="ARBA" id="ARBA00022692"/>
    </source>
</evidence>
<evidence type="ECO:0000256" key="16">
    <source>
        <dbReference type="SAM" id="Phobius"/>
    </source>
</evidence>
<evidence type="ECO:0000256" key="5">
    <source>
        <dbReference type="ARBA" id="ARBA00022475"/>
    </source>
</evidence>
<proteinExistence type="inferred from homology"/>
<evidence type="ECO:0000256" key="8">
    <source>
        <dbReference type="ARBA" id="ARBA00022963"/>
    </source>
</evidence>
<organism evidence="17 18">
    <name type="scientific">Oleiphilus messinensis</name>
    <dbReference type="NCBI Taxonomy" id="141451"/>
    <lineage>
        <taxon>Bacteria</taxon>
        <taxon>Pseudomonadati</taxon>
        <taxon>Pseudomonadota</taxon>
        <taxon>Gammaproteobacteria</taxon>
        <taxon>Oceanospirillales</taxon>
        <taxon>Oleiphilaceae</taxon>
        <taxon>Oleiphilus</taxon>
    </lineage>
</organism>
<evidence type="ECO:0000256" key="9">
    <source>
        <dbReference type="ARBA" id="ARBA00022989"/>
    </source>
</evidence>
<dbReference type="KEGG" id="ome:OLMES_4101"/>
<dbReference type="Pfam" id="PF03280">
    <property type="entry name" value="Lipase_chap"/>
    <property type="match status" value="1"/>
</dbReference>
<keyword evidence="10" id="KW-0443">Lipid metabolism</keyword>
<evidence type="ECO:0000256" key="3">
    <source>
        <dbReference type="ARBA" id="ARBA00010358"/>
    </source>
</evidence>
<evidence type="ECO:0000256" key="10">
    <source>
        <dbReference type="ARBA" id="ARBA00023098"/>
    </source>
</evidence>
<reference evidence="17 18" key="1">
    <citation type="submission" date="2017-05" db="EMBL/GenBank/DDBJ databases">
        <title>Genomic insights into alkan degradation activity of Oleiphilus messinensis.</title>
        <authorList>
            <person name="Kozyavkin S.A."/>
            <person name="Slesarev A.I."/>
            <person name="Golyshin P.N."/>
            <person name="Korzhenkov A."/>
            <person name="Golyshina O.N."/>
            <person name="Toshchakov S.V."/>
        </authorList>
    </citation>
    <scope>NUCLEOTIDE SEQUENCE [LARGE SCALE GENOMIC DNA]</scope>
    <source>
        <strain evidence="17 18">ME102</strain>
    </source>
</reference>
<protein>
    <recommendedName>
        <fullName evidence="4">Lipase chaperone</fullName>
    </recommendedName>
    <alternativeName>
        <fullName evidence="15">Lipase foldase</fullName>
    </alternativeName>
    <alternativeName>
        <fullName evidence="13">Lipase helper protein</fullName>
    </alternativeName>
    <alternativeName>
        <fullName evidence="14">Lipase modulator</fullName>
    </alternativeName>
</protein>
<comment type="function">
    <text evidence="1">May be involved in the folding of the extracellular lipase during its passage through the periplasm.</text>
</comment>
<dbReference type="Proteomes" id="UP000196027">
    <property type="component" value="Chromosome"/>
</dbReference>
<feature type="transmembrane region" description="Helical" evidence="16">
    <location>
        <begin position="6"/>
        <end position="27"/>
    </location>
</feature>
<comment type="subcellular location">
    <subcellularLocation>
        <location evidence="2">Cell inner membrane</location>
        <topology evidence="2">Single-pass membrane protein</topology>
        <orientation evidence="2">Periplasmic side</orientation>
    </subcellularLocation>
</comment>
<dbReference type="SUPFAM" id="SSF158855">
    <property type="entry name" value="Lipase chaperone-like"/>
    <property type="match status" value="1"/>
</dbReference>
<dbReference type="InterPro" id="IPR004961">
    <property type="entry name" value="Lipase_chaperone"/>
</dbReference>
<dbReference type="GO" id="GO:0006457">
    <property type="term" value="P:protein folding"/>
    <property type="evidence" value="ECO:0007669"/>
    <property type="project" value="InterPro"/>
</dbReference>
<keyword evidence="12" id="KW-0143">Chaperone</keyword>
<gene>
    <name evidence="17" type="ORF">OLMES_4101</name>
</gene>
<keyword evidence="7 16" id="KW-0812">Transmembrane</keyword>
<keyword evidence="18" id="KW-1185">Reference proteome</keyword>
<dbReference type="GO" id="GO:0016042">
    <property type="term" value="P:lipid catabolic process"/>
    <property type="evidence" value="ECO:0007669"/>
    <property type="project" value="UniProtKB-KW"/>
</dbReference>
<evidence type="ECO:0000256" key="1">
    <source>
        <dbReference type="ARBA" id="ARBA00003280"/>
    </source>
</evidence>
<accession>A0A1Y0IC60</accession>
<dbReference type="GO" id="GO:0005886">
    <property type="term" value="C:plasma membrane"/>
    <property type="evidence" value="ECO:0007669"/>
    <property type="project" value="UniProtKB-SubCell"/>
</dbReference>
<keyword evidence="8" id="KW-0442">Lipid degradation</keyword>
<evidence type="ECO:0000256" key="2">
    <source>
        <dbReference type="ARBA" id="ARBA00004383"/>
    </source>
</evidence>
<evidence type="ECO:0000256" key="12">
    <source>
        <dbReference type="ARBA" id="ARBA00023186"/>
    </source>
</evidence>
<keyword evidence="11 16" id="KW-0472">Membrane</keyword>
<evidence type="ECO:0000256" key="6">
    <source>
        <dbReference type="ARBA" id="ARBA00022519"/>
    </source>
</evidence>
<evidence type="ECO:0000313" key="17">
    <source>
        <dbReference type="EMBL" id="ARU58118.1"/>
    </source>
</evidence>
<dbReference type="GO" id="GO:0051082">
    <property type="term" value="F:unfolded protein binding"/>
    <property type="evidence" value="ECO:0007669"/>
    <property type="project" value="InterPro"/>
</dbReference>
<comment type="similarity">
    <text evidence="3">Belongs to the lipase chaperone family.</text>
</comment>
<name>A0A1Y0IC60_9GAMM</name>
<evidence type="ECO:0000256" key="15">
    <source>
        <dbReference type="ARBA" id="ARBA00033028"/>
    </source>
</evidence>
<evidence type="ECO:0000256" key="11">
    <source>
        <dbReference type="ARBA" id="ARBA00023136"/>
    </source>
</evidence>
<evidence type="ECO:0000313" key="18">
    <source>
        <dbReference type="Proteomes" id="UP000196027"/>
    </source>
</evidence>
<dbReference type="OrthoDB" id="7025807at2"/>
<dbReference type="AlphaFoldDB" id="A0A1Y0IC60"/>